<evidence type="ECO:0000313" key="1">
    <source>
        <dbReference type="EMBL" id="EMI20726.1"/>
    </source>
</evidence>
<dbReference type="Proteomes" id="UP000011991">
    <property type="component" value="Unassembled WGS sequence"/>
</dbReference>
<dbReference type="EMBL" id="ANOG01000330">
    <property type="protein sequence ID" value="EMI20726.1"/>
    <property type="molecule type" value="Genomic_DNA"/>
</dbReference>
<reference evidence="1 2" key="1">
    <citation type="journal article" date="2013" name="Mar. Genomics">
        <title>Expression of sulfatases in Rhodopirellula baltica and the diversity of sulfatases in the genus Rhodopirellula.</title>
        <authorList>
            <person name="Wegner C.E."/>
            <person name="Richter-Heitmann T."/>
            <person name="Klindworth A."/>
            <person name="Klockow C."/>
            <person name="Richter M."/>
            <person name="Achstetter T."/>
            <person name="Glockner F.O."/>
            <person name="Harder J."/>
        </authorList>
    </citation>
    <scope>NUCLEOTIDE SEQUENCE [LARGE SCALE GENOMIC DNA]</scope>
    <source>
        <strain evidence="1 2">SM1</strain>
    </source>
</reference>
<dbReference type="PATRIC" id="fig|1265738.3.peg.2346"/>
<comment type="caution">
    <text evidence="1">The sequence shown here is derived from an EMBL/GenBank/DDBJ whole genome shotgun (WGS) entry which is preliminary data.</text>
</comment>
<name>M5RNE0_9BACT</name>
<protein>
    <submittedName>
        <fullName evidence="1">Uncharacterized protein</fullName>
    </submittedName>
</protein>
<accession>M5RNE0</accession>
<keyword evidence="2" id="KW-1185">Reference proteome</keyword>
<evidence type="ECO:0000313" key="2">
    <source>
        <dbReference type="Proteomes" id="UP000011991"/>
    </source>
</evidence>
<proteinExistence type="predicted"/>
<dbReference type="AlphaFoldDB" id="M5RNE0"/>
<sequence length="59" mass="6279">MTQAAKVASTWCSLGAFLSGIRDHSLLGTDGASRLPAKRETEKVFLELESPLTAVSARC</sequence>
<organism evidence="1 2">
    <name type="scientific">Rhodopirellula maiorica SM1</name>
    <dbReference type="NCBI Taxonomy" id="1265738"/>
    <lineage>
        <taxon>Bacteria</taxon>
        <taxon>Pseudomonadati</taxon>
        <taxon>Planctomycetota</taxon>
        <taxon>Planctomycetia</taxon>
        <taxon>Pirellulales</taxon>
        <taxon>Pirellulaceae</taxon>
        <taxon>Novipirellula</taxon>
    </lineage>
</organism>
<gene>
    <name evidence="1" type="ORF">RMSM_02339</name>
</gene>